<accession>A0A9D7K005</accession>
<proteinExistence type="predicted"/>
<comment type="caution">
    <text evidence="1">The sequence shown here is derived from an EMBL/GenBank/DDBJ whole genome shotgun (WGS) entry which is preliminary data.</text>
</comment>
<evidence type="ECO:0008006" key="3">
    <source>
        <dbReference type="Google" id="ProtNLM"/>
    </source>
</evidence>
<dbReference type="EMBL" id="JADJUC010000003">
    <property type="protein sequence ID" value="MBK8523291.1"/>
    <property type="molecule type" value="Genomic_DNA"/>
</dbReference>
<dbReference type="Proteomes" id="UP000886689">
    <property type="component" value="Unassembled WGS sequence"/>
</dbReference>
<dbReference type="AlphaFoldDB" id="A0A9D7K005"/>
<gene>
    <name evidence="1" type="ORF">IPL58_03680</name>
</gene>
<evidence type="ECO:0000313" key="1">
    <source>
        <dbReference type="EMBL" id="MBK8523291.1"/>
    </source>
</evidence>
<organism evidence="1 2">
    <name type="scientific">Candidatus Proximibacter danicus</name>
    <dbReference type="NCBI Taxonomy" id="2954365"/>
    <lineage>
        <taxon>Bacteria</taxon>
        <taxon>Pseudomonadati</taxon>
        <taxon>Pseudomonadota</taxon>
        <taxon>Betaproteobacteria</taxon>
        <taxon>Candidatus Proximibacter</taxon>
    </lineage>
</organism>
<evidence type="ECO:0000313" key="2">
    <source>
        <dbReference type="Proteomes" id="UP000886689"/>
    </source>
</evidence>
<dbReference type="SUPFAM" id="SSF53756">
    <property type="entry name" value="UDP-Glycosyltransferase/glycogen phosphorylase"/>
    <property type="match status" value="1"/>
</dbReference>
<protein>
    <recommendedName>
        <fullName evidence="3">UDP-N-acetylglucosamine 2-epimerase domain-containing protein</fullName>
    </recommendedName>
</protein>
<dbReference type="Gene3D" id="3.40.50.2000">
    <property type="entry name" value="Glycogen Phosphorylase B"/>
    <property type="match status" value="1"/>
</dbReference>
<reference evidence="1" key="1">
    <citation type="submission" date="2020-10" db="EMBL/GenBank/DDBJ databases">
        <title>Connecting structure to function with the recovery of over 1000 high-quality activated sludge metagenome-assembled genomes encoding full-length rRNA genes using long-read sequencing.</title>
        <authorList>
            <person name="Singleton C.M."/>
            <person name="Petriglieri F."/>
            <person name="Kristensen J.M."/>
            <person name="Kirkegaard R.H."/>
            <person name="Michaelsen T.Y."/>
            <person name="Andersen M.H."/>
            <person name="Karst S.M."/>
            <person name="Dueholm M.S."/>
            <person name="Nielsen P.H."/>
            <person name="Albertsen M."/>
        </authorList>
    </citation>
    <scope>NUCLEOTIDE SEQUENCE</scope>
    <source>
        <strain evidence="1">Hirt_18-Q3-R61-65_BATAC.395</strain>
    </source>
</reference>
<sequence>MLQKRKIFVLTGKRGGFGAMKPLLRLIRDDPGLELQLVVTDQHVSDKFGRTLAEVQRNFL</sequence>
<name>A0A9D7K005_9PROT</name>